<gene>
    <name evidence="1" type="ORF">BU23DRAFT_559899</name>
</gene>
<name>A0A6A5USD0_9PLEO</name>
<protein>
    <submittedName>
        <fullName evidence="1">Uncharacterized protein</fullName>
    </submittedName>
</protein>
<evidence type="ECO:0000313" key="2">
    <source>
        <dbReference type="Proteomes" id="UP000800036"/>
    </source>
</evidence>
<sequence length="73" mass="7969">MAGTRSSAHIAVPPRVLVSPVATIPILAARLGCVRDLLADGPEMYIRVCEEGRRTDGDERAGQLFFATMAERW</sequence>
<proteinExistence type="predicted"/>
<accession>A0A6A5USD0</accession>
<dbReference type="EMBL" id="ML976740">
    <property type="protein sequence ID" value="KAF1966879.1"/>
    <property type="molecule type" value="Genomic_DNA"/>
</dbReference>
<dbReference type="AlphaFoldDB" id="A0A6A5USD0"/>
<keyword evidence="2" id="KW-1185">Reference proteome</keyword>
<reference evidence="1" key="1">
    <citation type="journal article" date="2020" name="Stud. Mycol.">
        <title>101 Dothideomycetes genomes: a test case for predicting lifestyles and emergence of pathogens.</title>
        <authorList>
            <person name="Haridas S."/>
            <person name="Albert R."/>
            <person name="Binder M."/>
            <person name="Bloem J."/>
            <person name="Labutti K."/>
            <person name="Salamov A."/>
            <person name="Andreopoulos B."/>
            <person name="Baker S."/>
            <person name="Barry K."/>
            <person name="Bills G."/>
            <person name="Bluhm B."/>
            <person name="Cannon C."/>
            <person name="Castanera R."/>
            <person name="Culley D."/>
            <person name="Daum C."/>
            <person name="Ezra D."/>
            <person name="Gonzalez J."/>
            <person name="Henrissat B."/>
            <person name="Kuo A."/>
            <person name="Liang C."/>
            <person name="Lipzen A."/>
            <person name="Lutzoni F."/>
            <person name="Magnuson J."/>
            <person name="Mondo S."/>
            <person name="Nolan M."/>
            <person name="Ohm R."/>
            <person name="Pangilinan J."/>
            <person name="Park H.-J."/>
            <person name="Ramirez L."/>
            <person name="Alfaro M."/>
            <person name="Sun H."/>
            <person name="Tritt A."/>
            <person name="Yoshinaga Y."/>
            <person name="Zwiers L.-H."/>
            <person name="Turgeon B."/>
            <person name="Goodwin S."/>
            <person name="Spatafora J."/>
            <person name="Crous P."/>
            <person name="Grigoriev I."/>
        </authorList>
    </citation>
    <scope>NUCLEOTIDE SEQUENCE</scope>
    <source>
        <strain evidence="1">CBS 107.79</strain>
    </source>
</reference>
<organism evidence="1 2">
    <name type="scientific">Bimuria novae-zelandiae CBS 107.79</name>
    <dbReference type="NCBI Taxonomy" id="1447943"/>
    <lineage>
        <taxon>Eukaryota</taxon>
        <taxon>Fungi</taxon>
        <taxon>Dikarya</taxon>
        <taxon>Ascomycota</taxon>
        <taxon>Pezizomycotina</taxon>
        <taxon>Dothideomycetes</taxon>
        <taxon>Pleosporomycetidae</taxon>
        <taxon>Pleosporales</taxon>
        <taxon>Massarineae</taxon>
        <taxon>Didymosphaeriaceae</taxon>
        <taxon>Bimuria</taxon>
    </lineage>
</organism>
<dbReference type="Proteomes" id="UP000800036">
    <property type="component" value="Unassembled WGS sequence"/>
</dbReference>
<evidence type="ECO:0000313" key="1">
    <source>
        <dbReference type="EMBL" id="KAF1966879.1"/>
    </source>
</evidence>